<evidence type="ECO:0000313" key="1">
    <source>
        <dbReference type="EMBL" id="QHJ90023.1"/>
    </source>
</evidence>
<reference evidence="1" key="1">
    <citation type="submission" date="2019-08" db="EMBL/GenBank/DDBJ databases">
        <title>Escherichia coli strain SD-2 plasmid pNDM-T2, complete sequence.</title>
        <authorList>
            <person name="Zhu J."/>
            <person name="Zhang L."/>
            <person name="Zheng X."/>
            <person name="Jiang H."/>
        </authorList>
    </citation>
    <scope>NUCLEOTIDE SEQUENCE</scope>
    <source>
        <strain evidence="1">SD-2</strain>
        <plasmid evidence="1">pNDM-T2</plasmid>
    </source>
</reference>
<dbReference type="EMBL" id="MN335919">
    <property type="protein sequence ID" value="QHJ90023.1"/>
    <property type="molecule type" value="Genomic_DNA"/>
</dbReference>
<protein>
    <submittedName>
        <fullName evidence="1">Shufflon-specific DNA recombinase</fullName>
    </submittedName>
</protein>
<keyword evidence="1" id="KW-0614">Plasmid</keyword>
<dbReference type="AlphaFoldDB" id="A0A6D1NXH8"/>
<geneLocation type="plasmid" evidence="1">
    <name>pNDM-T2</name>
</geneLocation>
<sequence>MPQPSWCRNLTKRATVSIDVLFINTISDAVHSCTCHDVPGRALNRLVINRTSTSATDKMCGGRFIPFTGRIVHFIASNPHTGLALASVPIRCVGWL</sequence>
<accession>A0A6D1NXH8</accession>
<organism evidence="1">
    <name type="scientific">Escherichia coli</name>
    <dbReference type="NCBI Taxonomy" id="562"/>
    <lineage>
        <taxon>Bacteria</taxon>
        <taxon>Pseudomonadati</taxon>
        <taxon>Pseudomonadota</taxon>
        <taxon>Gammaproteobacteria</taxon>
        <taxon>Enterobacterales</taxon>
        <taxon>Enterobacteriaceae</taxon>
        <taxon>Escherichia</taxon>
    </lineage>
</organism>
<proteinExistence type="predicted"/>
<name>A0A6D1NXH8_ECOLX</name>